<evidence type="ECO:0000313" key="3">
    <source>
        <dbReference type="Proteomes" id="UP000306477"/>
    </source>
</evidence>
<keyword evidence="1" id="KW-0472">Membrane</keyword>
<feature type="transmembrane region" description="Helical" evidence="1">
    <location>
        <begin position="21"/>
        <end position="48"/>
    </location>
</feature>
<dbReference type="AlphaFoldDB" id="A0A4S3PQB1"/>
<keyword evidence="1" id="KW-1133">Transmembrane helix</keyword>
<evidence type="ECO:0000256" key="1">
    <source>
        <dbReference type="SAM" id="Phobius"/>
    </source>
</evidence>
<reference evidence="2 3" key="1">
    <citation type="journal article" date="2019" name="Indoor Air">
        <title>Impacts of indoor surface finishes on bacterial viability.</title>
        <authorList>
            <person name="Hu J."/>
            <person name="Maamar S.B."/>
            <person name="Glawe A.J."/>
            <person name="Gottel N."/>
            <person name="Gilbert J.A."/>
            <person name="Hartmann E.M."/>
        </authorList>
    </citation>
    <scope>NUCLEOTIDE SEQUENCE [LARGE SCALE GENOMIC DNA]</scope>
    <source>
        <strain evidence="2 3">AF060A6</strain>
    </source>
</reference>
<dbReference type="PANTHER" id="PTHR34351">
    <property type="entry name" value="SLR1927 PROTEIN-RELATED"/>
    <property type="match status" value="1"/>
</dbReference>
<protein>
    <submittedName>
        <fullName evidence="2">DUF58 domain-containing protein</fullName>
    </submittedName>
</protein>
<proteinExistence type="predicted"/>
<sequence length="396" mass="45473">MNWQRQISIGNEMSYMMFLSSIFIVVGILSQVFLLVFVGVLFLLFVFLNKYYLKHVGNKITVSVDKETVKLFKGEESDFSLTLSQEGRLPIFNGHIRMTIDHVVGFKNERKVLETEQIELTLPLTLFGRQAFTTRLPFEGRQRGVAKIRTLEVRIPHLFGFGEAYLRFLKPVSFETIIYSSPETVGGIEKIVPKNQGEYPIRTSFFEDMTAIVGTRSYVPTDPFNRVHWKASARTNQLQTKLFDQTAQFSWTIIINVRERKLEQYLSGLTYLLETATVKNIPFEVFVNVRKAGKTPYIHLPLGVGKEHLAKALELIARLSKHSVTIPFHYMIHTITRQQQLSPYMIVLGEMEENEPLILRSFARKGVDCFKVIENEDAIYLQKASSSVKRGDSFAI</sequence>
<evidence type="ECO:0000313" key="2">
    <source>
        <dbReference type="EMBL" id="THE11789.1"/>
    </source>
</evidence>
<dbReference type="RefSeq" id="WP_136380123.1">
    <property type="nucleotide sequence ID" value="NZ_SLUB01000024.1"/>
</dbReference>
<accession>A0A4S3PQB1</accession>
<keyword evidence="1" id="KW-0812">Transmembrane</keyword>
<dbReference type="EMBL" id="SLUB01000024">
    <property type="protein sequence ID" value="THE11789.1"/>
    <property type="molecule type" value="Genomic_DNA"/>
</dbReference>
<dbReference type="Proteomes" id="UP000306477">
    <property type="component" value="Unassembled WGS sequence"/>
</dbReference>
<name>A0A4S3PQB1_9BACI</name>
<organism evidence="2 3">
    <name type="scientific">Bacillus timonensis</name>
    <dbReference type="NCBI Taxonomy" id="1033734"/>
    <lineage>
        <taxon>Bacteria</taxon>
        <taxon>Bacillati</taxon>
        <taxon>Bacillota</taxon>
        <taxon>Bacilli</taxon>
        <taxon>Bacillales</taxon>
        <taxon>Bacillaceae</taxon>
        <taxon>Bacillus</taxon>
    </lineage>
</organism>
<dbReference type="OrthoDB" id="9789943at2"/>
<comment type="caution">
    <text evidence="2">The sequence shown here is derived from an EMBL/GenBank/DDBJ whole genome shotgun (WGS) entry which is preliminary data.</text>
</comment>
<gene>
    <name evidence="2" type="ORF">E1I69_13560</name>
</gene>
<keyword evidence="3" id="KW-1185">Reference proteome</keyword>
<dbReference type="PANTHER" id="PTHR34351:SF2">
    <property type="entry name" value="DUF58 DOMAIN-CONTAINING PROTEIN"/>
    <property type="match status" value="1"/>
</dbReference>
<dbReference type="STRING" id="1033734.GCA_000285535_00889"/>